<dbReference type="AlphaFoldDB" id="A0A1B4XDT0"/>
<keyword evidence="6 11" id="KW-0812">Transmembrane</keyword>
<sequence length="414" mass="46706">MKTLIFIIVLLFTAALITFYAIDNPGYVLISRPPWSVEMTLTVFIPLMVAGFFLFYLLLFMIVRLWRIPRDVGRWRGKRQARTAHAALIQGLTNLAEGNWVEAETQLLAGMRHGDTPLLNYLGAAMACEGQGNSEKRDEYLALAHKNAPQYDLAIGMTQAWLQHRAHQLERSLATLNELRAEAPKHRQVLKLLAQVHLELRDWTGLINLMPDLRQSYAMTTREIDELELQAHRELLRLSIPSGRPGVLDKAWNAVPKTLRRHPSMIAIYARQLIQQNEMAQAESALRAAVENGWDPELVELYGQAQGPNPAEQLETAEGWLASHRDDPKLLLTLARLALRSKEENKARGYYETCLTQHGPVDAYRELGSLLEKLGEKDKALNAYRHGLELAASESRATPARGLGSTISRFRAAR</sequence>
<keyword evidence="5" id="KW-0997">Cell inner membrane</keyword>
<dbReference type="InterPro" id="IPR010817">
    <property type="entry name" value="HemY_N"/>
</dbReference>
<dbReference type="Proteomes" id="UP000243180">
    <property type="component" value="Chromosome"/>
</dbReference>
<comment type="pathway">
    <text evidence="3">Porphyrin-containing compound metabolism; protoheme biosynthesis.</text>
</comment>
<evidence type="ECO:0000256" key="4">
    <source>
        <dbReference type="ARBA" id="ARBA00022475"/>
    </source>
</evidence>
<dbReference type="NCBIfam" id="TIGR00540">
    <property type="entry name" value="TPR_hemY_coli"/>
    <property type="match status" value="1"/>
</dbReference>
<protein>
    <submittedName>
        <fullName evidence="13">Heme biosynthesis protein HemY</fullName>
    </submittedName>
</protein>
<keyword evidence="4" id="KW-1003">Cell membrane</keyword>
<feature type="domain" description="HemY N-terminal" evidence="12">
    <location>
        <begin position="26"/>
        <end position="132"/>
    </location>
</feature>
<dbReference type="RefSeq" id="WP_172425898.1">
    <property type="nucleotide sequence ID" value="NZ_AP014879.1"/>
</dbReference>
<name>A0A1B4XDT0_9GAMM</name>
<dbReference type="InParanoid" id="A0A1B4XDT0"/>
<proteinExistence type="predicted"/>
<dbReference type="FunCoup" id="A0A1B4XDT0">
    <property type="interactions" value="115"/>
</dbReference>
<dbReference type="InterPro" id="IPR019734">
    <property type="entry name" value="TPR_rpt"/>
</dbReference>
<accession>A0A1B4XDT0</accession>
<evidence type="ECO:0000256" key="1">
    <source>
        <dbReference type="ARBA" id="ARBA00002962"/>
    </source>
</evidence>
<keyword evidence="7 11" id="KW-1133">Transmembrane helix</keyword>
<gene>
    <name evidence="13" type="ORF">SCL_0639</name>
</gene>
<keyword evidence="10" id="KW-0802">TPR repeat</keyword>
<evidence type="ECO:0000256" key="7">
    <source>
        <dbReference type="ARBA" id="ARBA00022989"/>
    </source>
</evidence>
<keyword evidence="9" id="KW-0627">Porphyrin biosynthesis</keyword>
<dbReference type="KEGG" id="slim:SCL_0639"/>
<dbReference type="SMART" id="SM00028">
    <property type="entry name" value="TPR"/>
    <property type="match status" value="1"/>
</dbReference>
<dbReference type="GO" id="GO:0006779">
    <property type="term" value="P:porphyrin-containing compound biosynthetic process"/>
    <property type="evidence" value="ECO:0007669"/>
    <property type="project" value="UniProtKB-KW"/>
</dbReference>
<dbReference type="EMBL" id="AP014879">
    <property type="protein sequence ID" value="BAV32961.1"/>
    <property type="molecule type" value="Genomic_DNA"/>
</dbReference>
<evidence type="ECO:0000256" key="3">
    <source>
        <dbReference type="ARBA" id="ARBA00004744"/>
    </source>
</evidence>
<evidence type="ECO:0000256" key="5">
    <source>
        <dbReference type="ARBA" id="ARBA00022519"/>
    </source>
</evidence>
<evidence type="ECO:0000256" key="6">
    <source>
        <dbReference type="ARBA" id="ARBA00022692"/>
    </source>
</evidence>
<evidence type="ECO:0000259" key="12">
    <source>
        <dbReference type="Pfam" id="PF07219"/>
    </source>
</evidence>
<dbReference type="Pfam" id="PF07219">
    <property type="entry name" value="HemY_N"/>
    <property type="match status" value="1"/>
</dbReference>
<evidence type="ECO:0000256" key="8">
    <source>
        <dbReference type="ARBA" id="ARBA00023136"/>
    </source>
</evidence>
<dbReference type="SUPFAM" id="SSF48452">
    <property type="entry name" value="TPR-like"/>
    <property type="match status" value="2"/>
</dbReference>
<dbReference type="GO" id="GO:0005886">
    <property type="term" value="C:plasma membrane"/>
    <property type="evidence" value="ECO:0007669"/>
    <property type="project" value="UniProtKB-SubCell"/>
</dbReference>
<evidence type="ECO:0000313" key="13">
    <source>
        <dbReference type="EMBL" id="BAV32961.1"/>
    </source>
</evidence>
<evidence type="ECO:0000256" key="10">
    <source>
        <dbReference type="PROSITE-ProRule" id="PRU00339"/>
    </source>
</evidence>
<feature type="repeat" description="TPR" evidence="10">
    <location>
        <begin position="361"/>
        <end position="394"/>
    </location>
</feature>
<comment type="subcellular location">
    <subcellularLocation>
        <location evidence="2">Cell inner membrane</location>
        <topology evidence="2">Multi-pass membrane protein</topology>
    </subcellularLocation>
</comment>
<reference evidence="13 14" key="1">
    <citation type="submission" date="2015-05" db="EMBL/GenBank/DDBJ databases">
        <title>Complete genome sequence of a sulfur-oxidizing gammaproteobacterium strain HA5.</title>
        <authorList>
            <person name="Miura A."/>
            <person name="Kojima H."/>
            <person name="Fukui M."/>
        </authorList>
    </citation>
    <scope>NUCLEOTIDE SEQUENCE [LARGE SCALE GENOMIC DNA]</scope>
    <source>
        <strain evidence="13 14">HA5</strain>
    </source>
</reference>
<dbReference type="InterPro" id="IPR011990">
    <property type="entry name" value="TPR-like_helical_dom_sf"/>
</dbReference>
<dbReference type="PROSITE" id="PS50005">
    <property type="entry name" value="TPR"/>
    <property type="match status" value="1"/>
</dbReference>
<evidence type="ECO:0000313" key="14">
    <source>
        <dbReference type="Proteomes" id="UP000243180"/>
    </source>
</evidence>
<evidence type="ECO:0000256" key="2">
    <source>
        <dbReference type="ARBA" id="ARBA00004429"/>
    </source>
</evidence>
<organism evidence="13 14">
    <name type="scientific">Sulfuricaulis limicola</name>
    <dbReference type="NCBI Taxonomy" id="1620215"/>
    <lineage>
        <taxon>Bacteria</taxon>
        <taxon>Pseudomonadati</taxon>
        <taxon>Pseudomonadota</taxon>
        <taxon>Gammaproteobacteria</taxon>
        <taxon>Acidiferrobacterales</taxon>
        <taxon>Acidiferrobacteraceae</taxon>
        <taxon>Sulfuricaulis</taxon>
    </lineage>
</organism>
<keyword evidence="8 11" id="KW-0472">Membrane</keyword>
<evidence type="ECO:0000256" key="9">
    <source>
        <dbReference type="ARBA" id="ARBA00023244"/>
    </source>
</evidence>
<comment type="function">
    <text evidence="1">Involved in a late step of protoheme IX synthesis.</text>
</comment>
<feature type="transmembrane region" description="Helical" evidence="11">
    <location>
        <begin position="45"/>
        <end position="66"/>
    </location>
</feature>
<evidence type="ECO:0000256" key="11">
    <source>
        <dbReference type="SAM" id="Phobius"/>
    </source>
</evidence>
<dbReference type="GO" id="GO:0042168">
    <property type="term" value="P:heme metabolic process"/>
    <property type="evidence" value="ECO:0007669"/>
    <property type="project" value="InterPro"/>
</dbReference>
<keyword evidence="14" id="KW-1185">Reference proteome</keyword>
<dbReference type="Gene3D" id="1.25.40.10">
    <property type="entry name" value="Tetratricopeptide repeat domain"/>
    <property type="match status" value="1"/>
</dbReference>
<dbReference type="InterPro" id="IPR005254">
    <property type="entry name" value="Heme_biosyn_assoc_TPR_pro"/>
</dbReference>
<dbReference type="UniPathway" id="UPA00252"/>